<evidence type="ECO:0000313" key="3">
    <source>
        <dbReference type="Proteomes" id="UP000288388"/>
    </source>
</evidence>
<dbReference type="InterPro" id="IPR000361">
    <property type="entry name" value="ATAP_core_dom"/>
</dbReference>
<accession>A0A437UKG8</accession>
<protein>
    <submittedName>
        <fullName evidence="2">Iron-sulfur cluster biosynthesis family protein</fullName>
    </submittedName>
</protein>
<comment type="caution">
    <text evidence="2">The sequence shown here is derived from an EMBL/GenBank/DDBJ whole genome shotgun (WGS) entry which is preliminary data.</text>
</comment>
<evidence type="ECO:0000313" key="2">
    <source>
        <dbReference type="EMBL" id="RVU94157.1"/>
    </source>
</evidence>
<dbReference type="SUPFAM" id="SSF89360">
    <property type="entry name" value="HesB-like domain"/>
    <property type="match status" value="1"/>
</dbReference>
<dbReference type="Proteomes" id="UP000288388">
    <property type="component" value="Unassembled WGS sequence"/>
</dbReference>
<dbReference type="Pfam" id="PF01521">
    <property type="entry name" value="Fe-S_biosyn"/>
    <property type="match status" value="1"/>
</dbReference>
<dbReference type="InterPro" id="IPR035903">
    <property type="entry name" value="HesB-like_dom_sf"/>
</dbReference>
<name>A0A437UKG8_ENTAV</name>
<dbReference type="RefSeq" id="WP_127978387.1">
    <property type="nucleotide sequence ID" value="NZ_JBPFKW010000213.1"/>
</dbReference>
<evidence type="ECO:0000259" key="1">
    <source>
        <dbReference type="Pfam" id="PF01521"/>
    </source>
</evidence>
<reference evidence="2 3" key="1">
    <citation type="submission" date="2018-12" db="EMBL/GenBank/DDBJ databases">
        <title>A novel vanA-carrying plasmid in a clinical isolate of Enterococcus avium.</title>
        <authorList>
            <person name="Bernasconi O.J."/>
            <person name="Luzzaro F."/>
            <person name="Endimiani A."/>
        </authorList>
    </citation>
    <scope>NUCLEOTIDE SEQUENCE [LARGE SCALE GENOMIC DNA]</scope>
    <source>
        <strain evidence="2 3">LC0559/18</strain>
    </source>
</reference>
<organism evidence="2 3">
    <name type="scientific">Enterococcus avium</name>
    <name type="common">Streptococcus avium</name>
    <dbReference type="NCBI Taxonomy" id="33945"/>
    <lineage>
        <taxon>Bacteria</taxon>
        <taxon>Bacillati</taxon>
        <taxon>Bacillota</taxon>
        <taxon>Bacilli</taxon>
        <taxon>Lactobacillales</taxon>
        <taxon>Enterococcaceae</taxon>
        <taxon>Enterococcus</taxon>
    </lineage>
</organism>
<dbReference type="AlphaFoldDB" id="A0A437UKG8"/>
<gene>
    <name evidence="2" type="ORF">EK398_04490</name>
</gene>
<dbReference type="Gene3D" id="2.60.300.12">
    <property type="entry name" value="HesB-like domain"/>
    <property type="match status" value="1"/>
</dbReference>
<dbReference type="EMBL" id="RYZS01000001">
    <property type="protein sequence ID" value="RVU94157.1"/>
    <property type="molecule type" value="Genomic_DNA"/>
</dbReference>
<feature type="domain" description="Core" evidence="1">
    <location>
        <begin position="1"/>
        <end position="113"/>
    </location>
</feature>
<sequence length="117" mass="13451">MKITLDEAAKEKLSAYLDSNKQLLLTFEDGVGPYYQHAMIHMQTQFSINIISPEMEKADYDEKIPSNIGDFWIKGYSREDLQEEMRIKFNPRLSAFSLSGEGGMIDDNLGFKDFTKN</sequence>
<proteinExistence type="predicted"/>